<gene>
    <name evidence="2" type="ORF">WG219_01360</name>
</gene>
<dbReference type="PANTHER" id="PTHR36536:SF3">
    <property type="entry name" value="UPF0111 PROTEIN HI_1603"/>
    <property type="match status" value="1"/>
</dbReference>
<organism evidence="2 3">
    <name type="scientific">Ectopseudomonas mendocina</name>
    <name type="common">Pseudomonas mendocina</name>
    <dbReference type="NCBI Taxonomy" id="300"/>
    <lineage>
        <taxon>Bacteria</taxon>
        <taxon>Pseudomonadati</taxon>
        <taxon>Pseudomonadota</taxon>
        <taxon>Gammaproteobacteria</taxon>
        <taxon>Pseudomonadales</taxon>
        <taxon>Pseudomonadaceae</taxon>
        <taxon>Ectopseudomonas</taxon>
    </lineage>
</organism>
<protein>
    <submittedName>
        <fullName evidence="2">TIGR00153 family protein</fullName>
    </submittedName>
</protein>
<dbReference type="NCBIfam" id="TIGR00153">
    <property type="entry name" value="TIGR00153 family protein"/>
    <property type="match status" value="1"/>
</dbReference>
<dbReference type="SUPFAM" id="SSF109755">
    <property type="entry name" value="PhoU-like"/>
    <property type="match status" value="1"/>
</dbReference>
<evidence type="ECO:0000313" key="2">
    <source>
        <dbReference type="EMBL" id="WXL26164.1"/>
    </source>
</evidence>
<evidence type="ECO:0000256" key="1">
    <source>
        <dbReference type="ARBA" id="ARBA00008591"/>
    </source>
</evidence>
<evidence type="ECO:0000313" key="3">
    <source>
        <dbReference type="Proteomes" id="UP001476583"/>
    </source>
</evidence>
<dbReference type="InterPro" id="IPR018445">
    <property type="entry name" value="Put_Phosphate_transp_reg"/>
</dbReference>
<dbReference type="PANTHER" id="PTHR36536">
    <property type="entry name" value="UPF0111 PROTEIN HI_1603"/>
    <property type="match status" value="1"/>
</dbReference>
<keyword evidence="3" id="KW-1185">Reference proteome</keyword>
<name>A0ABZ2RPS0_ECTME</name>
<accession>A0ABZ2RPS0</accession>
<sequence length="225" mass="25207">MPANPFASLFGRSPIGPMQNHFAKAHECAANLVPFFDAVMAQDWAKVEEIQQFMSALEHDADKLKKSVRLNLPKSLFLPVPRSDLLELLSVQDKVANRAKDIAGLMLGREMAIPPALQPLMRAFVQRSVDASAQALKAMNELDELLVTGFGGREAALVESMVIELEQIERDTDAMQIEVRRALFKLEKDLPPVDVMFLYKIIEWIGDVADRAERVGNRLEQLLAR</sequence>
<dbReference type="Gene3D" id="1.20.58.220">
    <property type="entry name" value="Phosphate transport system protein phou homolog 2, domain 2"/>
    <property type="match status" value="1"/>
</dbReference>
<dbReference type="Pfam" id="PF01865">
    <property type="entry name" value="PhoU_div"/>
    <property type="match status" value="1"/>
</dbReference>
<dbReference type="InterPro" id="IPR038078">
    <property type="entry name" value="PhoU-like_sf"/>
</dbReference>
<comment type="similarity">
    <text evidence="1">Belongs to the UPF0111 family.</text>
</comment>
<dbReference type="EMBL" id="CP148074">
    <property type="protein sequence ID" value="WXL26164.1"/>
    <property type="molecule type" value="Genomic_DNA"/>
</dbReference>
<reference evidence="2 3" key="1">
    <citation type="submission" date="2024-03" db="EMBL/GenBank/DDBJ databases">
        <title>Complete genome of BD2.</title>
        <authorList>
            <person name="Cao G."/>
        </authorList>
    </citation>
    <scope>NUCLEOTIDE SEQUENCE [LARGE SCALE GENOMIC DNA]</scope>
    <source>
        <strain evidence="2 3">BD2</strain>
    </source>
</reference>
<proteinExistence type="inferred from homology"/>
<dbReference type="InterPro" id="IPR002727">
    <property type="entry name" value="DUF47"/>
</dbReference>
<dbReference type="Proteomes" id="UP001476583">
    <property type="component" value="Chromosome"/>
</dbReference>